<dbReference type="InterPro" id="IPR000383">
    <property type="entry name" value="Xaa-Pro-like_dom"/>
</dbReference>
<evidence type="ECO:0000259" key="10">
    <source>
        <dbReference type="SMART" id="SM00939"/>
    </source>
</evidence>
<evidence type="ECO:0000256" key="3">
    <source>
        <dbReference type="ARBA" id="ARBA00012463"/>
    </source>
</evidence>
<dbReference type="EMBL" id="FNKK01000002">
    <property type="protein sequence ID" value="SDQ86344.1"/>
    <property type="molecule type" value="Genomic_DNA"/>
</dbReference>
<dbReference type="Pfam" id="PF08530">
    <property type="entry name" value="PepX_C"/>
    <property type="match status" value="1"/>
</dbReference>
<dbReference type="PRINTS" id="PR00923">
    <property type="entry name" value="LACTOPTASE"/>
</dbReference>
<comment type="catalytic activity">
    <reaction evidence="1">
        <text>Hydrolyzes Xaa-Pro-|- bonds to release unblocked, N-terminal dipeptides from substrates including Ala-Pro-|-p-nitroanilide and (sequentially) Tyr-Pro-|-Phe-Pro-|-Gly-Pro-|-Ile.</text>
        <dbReference type="EC" id="3.4.14.11"/>
    </reaction>
</comment>
<organism evidence="11 12">
    <name type="scientific">Thermostaphylospora chromogena</name>
    <dbReference type="NCBI Taxonomy" id="35622"/>
    <lineage>
        <taxon>Bacteria</taxon>
        <taxon>Bacillati</taxon>
        <taxon>Actinomycetota</taxon>
        <taxon>Actinomycetes</taxon>
        <taxon>Streptosporangiales</taxon>
        <taxon>Thermomonosporaceae</taxon>
        <taxon>Thermostaphylospora</taxon>
    </lineage>
</organism>
<keyword evidence="5" id="KW-0645">Protease</keyword>
<dbReference type="PANTHER" id="PTHR43056">
    <property type="entry name" value="PEPTIDASE S9 PROLYL OLIGOPEPTIDASE"/>
    <property type="match status" value="1"/>
</dbReference>
<dbReference type="Proteomes" id="UP000217103">
    <property type="component" value="Unassembled WGS sequence"/>
</dbReference>
<dbReference type="InterPro" id="IPR013736">
    <property type="entry name" value="Xaa-Pro_dipept_C"/>
</dbReference>
<gene>
    <name evidence="11" type="ORF">SAMN04489764_2412</name>
</gene>
<dbReference type="InterPro" id="IPR029058">
    <property type="entry name" value="AB_hydrolase_fold"/>
</dbReference>
<reference evidence="11 12" key="1">
    <citation type="submission" date="2016-10" db="EMBL/GenBank/DDBJ databases">
        <authorList>
            <person name="de Groot N.N."/>
        </authorList>
    </citation>
    <scope>NUCLEOTIDE SEQUENCE [LARGE SCALE GENOMIC DNA]</scope>
    <source>
        <strain evidence="11 12">DSM 43794</strain>
    </source>
</reference>
<comment type="similarity">
    <text evidence="2">Belongs to the peptidase S15 family.</text>
</comment>
<dbReference type="InterPro" id="IPR050585">
    <property type="entry name" value="Xaa-Pro_dipeptidyl-ppase/CocE"/>
</dbReference>
<protein>
    <recommendedName>
        <fullName evidence="3">Xaa-Pro dipeptidyl-peptidase</fullName>
        <ecNumber evidence="3">3.4.14.11</ecNumber>
    </recommendedName>
    <alternativeName>
        <fullName evidence="8">X-prolyl-dipeptidyl aminopeptidase</fullName>
    </alternativeName>
</protein>
<keyword evidence="6" id="KW-0378">Hydrolase</keyword>
<keyword evidence="9" id="KW-0732">Signal</keyword>
<feature type="chain" id="PRO_5038464086" description="Xaa-Pro dipeptidyl-peptidase" evidence="9">
    <location>
        <begin position="23"/>
        <end position="645"/>
    </location>
</feature>
<dbReference type="GO" id="GO:0006508">
    <property type="term" value="P:proteolysis"/>
    <property type="evidence" value="ECO:0007669"/>
    <property type="project" value="UniProtKB-KW"/>
</dbReference>
<dbReference type="EC" id="3.4.14.11" evidence="3"/>
<dbReference type="GO" id="GO:0004177">
    <property type="term" value="F:aminopeptidase activity"/>
    <property type="evidence" value="ECO:0007669"/>
    <property type="project" value="UniProtKB-KW"/>
</dbReference>
<dbReference type="Gene3D" id="3.40.50.1820">
    <property type="entry name" value="alpha/beta hydrolase"/>
    <property type="match status" value="1"/>
</dbReference>
<dbReference type="InterPro" id="IPR005674">
    <property type="entry name" value="CocE/Ser_esterase"/>
</dbReference>
<dbReference type="STRING" id="35622.SAMN04489764_2412"/>
<feature type="signal peptide" evidence="9">
    <location>
        <begin position="1"/>
        <end position="22"/>
    </location>
</feature>
<dbReference type="GO" id="GO:0008239">
    <property type="term" value="F:dipeptidyl-peptidase activity"/>
    <property type="evidence" value="ECO:0007669"/>
    <property type="project" value="UniProtKB-EC"/>
</dbReference>
<evidence type="ECO:0000313" key="12">
    <source>
        <dbReference type="Proteomes" id="UP000217103"/>
    </source>
</evidence>
<evidence type="ECO:0000256" key="8">
    <source>
        <dbReference type="ARBA" id="ARBA00030045"/>
    </source>
</evidence>
<evidence type="ECO:0000256" key="5">
    <source>
        <dbReference type="ARBA" id="ARBA00022670"/>
    </source>
</evidence>
<dbReference type="Pfam" id="PF02129">
    <property type="entry name" value="Peptidase_S15"/>
    <property type="match status" value="1"/>
</dbReference>
<dbReference type="OrthoDB" id="5240615at2"/>
<evidence type="ECO:0000256" key="6">
    <source>
        <dbReference type="ARBA" id="ARBA00022801"/>
    </source>
</evidence>
<feature type="domain" description="Xaa-Pro dipeptidyl-peptidase C-terminal" evidence="10">
    <location>
        <begin position="384"/>
        <end position="624"/>
    </location>
</feature>
<evidence type="ECO:0000256" key="4">
    <source>
        <dbReference type="ARBA" id="ARBA00022438"/>
    </source>
</evidence>
<evidence type="ECO:0000256" key="1">
    <source>
        <dbReference type="ARBA" id="ARBA00000123"/>
    </source>
</evidence>
<dbReference type="NCBIfam" id="NF003780">
    <property type="entry name" value="PRK05371.1-1"/>
    <property type="match status" value="1"/>
</dbReference>
<evidence type="ECO:0000313" key="11">
    <source>
        <dbReference type="EMBL" id="SDQ86344.1"/>
    </source>
</evidence>
<sequence>MRSRTAKLLAPALPLAVITTLAAGTVPPAAAPPPAIVVEDGATQPVFSRADAIVETVFVEVAGVDSDADGAPDRVAVDIMRPRETERGLKVPVILEASPYYAGGNDDVAFHDVDIDGEDARAMPTTARDKLKMLREAGVTADAAEPFDGYYDNYFVPRGYAVALVESLGTGRSTGCPTTGDRNETLGPKAVIDWLNGRARGFSPDGTPVRADWSTGNVGMIGVSYNGTLPNAVATTGVKGLKTIVPIAAISSWYDYYRANGGVLAPGGYQGEDADVLARYVLTRENGRQVCGDLIDRIEQEQDRTTGDYSPFWDARNYLNDVRNVRASVFLVHGLNDWNVKTKQAAQWWHALQRNGVPRKIWLSQGAHTSPLNVRPEEWMRQLHAWFDHWLHGIRNGIMREPQADVEIAPGRWVTHRSWPPPGTLPLSAPLGRKGTDAFTDQRTRTAQELAAAPETPDDNRLAYLSPVLEHDVRISGTPTIEVRASFTDGRSPYLTALLVDYGTDTRTDGALRRTGEEYCYGEGVPGDTGCVPRYEYVTAEAPFKIVSRGWLDVRNRHRPDRTDPITPGRAYDFRWDLQPQDYVFKAGHRIGVVLISTDYEYTLRYPPGTRVTVWPGRSRLHLPVTPDGGRVPRLTLSAPPADGG</sequence>
<evidence type="ECO:0000256" key="9">
    <source>
        <dbReference type="SAM" id="SignalP"/>
    </source>
</evidence>
<dbReference type="RefSeq" id="WP_093259117.1">
    <property type="nucleotide sequence ID" value="NZ_FNKK01000002.1"/>
</dbReference>
<evidence type="ECO:0000256" key="2">
    <source>
        <dbReference type="ARBA" id="ARBA00010819"/>
    </source>
</evidence>
<dbReference type="Gene3D" id="1.10.246.70">
    <property type="match status" value="1"/>
</dbReference>
<dbReference type="InterPro" id="IPR008252">
    <property type="entry name" value="Pept_S15_Xpro"/>
</dbReference>
<dbReference type="PANTHER" id="PTHR43056:SF10">
    <property type="entry name" value="COCE_NOND FAMILY, PUTATIVE (AFU_ORTHOLOGUE AFUA_7G00600)-RELATED"/>
    <property type="match status" value="1"/>
</dbReference>
<name>A0A1H1ECI9_9ACTN</name>
<proteinExistence type="inferred from homology"/>
<dbReference type="SUPFAM" id="SSF49785">
    <property type="entry name" value="Galactose-binding domain-like"/>
    <property type="match status" value="1"/>
</dbReference>
<accession>A0A1H1ECI9</accession>
<keyword evidence="12" id="KW-1185">Reference proteome</keyword>
<keyword evidence="4" id="KW-0031">Aminopeptidase</keyword>
<dbReference type="AlphaFoldDB" id="A0A1H1ECI9"/>
<dbReference type="SMART" id="SM00939">
    <property type="entry name" value="PepX_C"/>
    <property type="match status" value="1"/>
</dbReference>
<dbReference type="SUPFAM" id="SSF53474">
    <property type="entry name" value="alpha/beta-Hydrolases"/>
    <property type="match status" value="1"/>
</dbReference>
<dbReference type="NCBIfam" id="TIGR00976">
    <property type="entry name" value="CocE_NonD"/>
    <property type="match status" value="1"/>
</dbReference>
<dbReference type="GO" id="GO:0008236">
    <property type="term" value="F:serine-type peptidase activity"/>
    <property type="evidence" value="ECO:0007669"/>
    <property type="project" value="UniProtKB-KW"/>
</dbReference>
<dbReference type="InterPro" id="IPR008979">
    <property type="entry name" value="Galactose-bd-like_sf"/>
</dbReference>
<keyword evidence="7" id="KW-0720">Serine protease</keyword>
<evidence type="ECO:0000256" key="7">
    <source>
        <dbReference type="ARBA" id="ARBA00022825"/>
    </source>
</evidence>
<dbReference type="Gene3D" id="2.60.120.260">
    <property type="entry name" value="Galactose-binding domain-like"/>
    <property type="match status" value="1"/>
</dbReference>